<evidence type="ECO:0000256" key="2">
    <source>
        <dbReference type="ARBA" id="ARBA00005745"/>
    </source>
</evidence>
<name>A0ABT6NGC0_9FIRM</name>
<feature type="transmembrane region" description="Helical" evidence="9">
    <location>
        <begin position="377"/>
        <end position="398"/>
    </location>
</feature>
<evidence type="ECO:0000256" key="5">
    <source>
        <dbReference type="ARBA" id="ARBA00022692"/>
    </source>
</evidence>
<feature type="transmembrane region" description="Helical" evidence="9">
    <location>
        <begin position="220"/>
        <end position="239"/>
    </location>
</feature>
<feature type="domain" description="Type II secretion system protein GspF" evidence="10">
    <location>
        <begin position="274"/>
        <end position="396"/>
    </location>
</feature>
<dbReference type="Proteomes" id="UP001158045">
    <property type="component" value="Unassembled WGS sequence"/>
</dbReference>
<dbReference type="InterPro" id="IPR018076">
    <property type="entry name" value="T2SS_GspF_dom"/>
</dbReference>
<comment type="caution">
    <text evidence="11">The sequence shown here is derived from an EMBL/GenBank/DDBJ whole genome shotgun (WGS) entry which is preliminary data.</text>
</comment>
<dbReference type="PRINTS" id="PR00812">
    <property type="entry name" value="BCTERIALGSPF"/>
</dbReference>
<dbReference type="Pfam" id="PF00482">
    <property type="entry name" value="T2SSF"/>
    <property type="match status" value="2"/>
</dbReference>
<comment type="subcellular location">
    <subcellularLocation>
        <location evidence="1 8">Cell membrane</location>
        <topology evidence="1 8">Multi-pass membrane protein</topology>
    </subcellularLocation>
</comment>
<keyword evidence="7 9" id="KW-0472">Membrane</keyword>
<dbReference type="PROSITE" id="PS00874">
    <property type="entry name" value="T2SP_F"/>
    <property type="match status" value="1"/>
</dbReference>
<evidence type="ECO:0000313" key="11">
    <source>
        <dbReference type="EMBL" id="MDH8679422.1"/>
    </source>
</evidence>
<dbReference type="PANTHER" id="PTHR30012:SF0">
    <property type="entry name" value="TYPE II SECRETION SYSTEM PROTEIN F-RELATED"/>
    <property type="match status" value="1"/>
</dbReference>
<dbReference type="EMBL" id="JARYZI010000012">
    <property type="protein sequence ID" value="MDH8679422.1"/>
    <property type="molecule type" value="Genomic_DNA"/>
</dbReference>
<accession>A0ABT6NGC0</accession>
<keyword evidence="12" id="KW-1185">Reference proteome</keyword>
<feature type="transmembrane region" description="Helical" evidence="9">
    <location>
        <begin position="176"/>
        <end position="200"/>
    </location>
</feature>
<evidence type="ECO:0000256" key="1">
    <source>
        <dbReference type="ARBA" id="ARBA00004651"/>
    </source>
</evidence>
<keyword evidence="4" id="KW-1003">Cell membrane</keyword>
<evidence type="ECO:0000313" key="12">
    <source>
        <dbReference type="Proteomes" id="UP001158045"/>
    </source>
</evidence>
<keyword evidence="3 8" id="KW-0813">Transport</keyword>
<evidence type="ECO:0000256" key="9">
    <source>
        <dbReference type="SAM" id="Phobius"/>
    </source>
</evidence>
<sequence>MVSVYRCKEIDLRGRVIETVYRAESKGEIINLIRSKGHRPVAVNIEEEKGNDIAQIELFQKKVKVNDISIFCKQMHTMLNAGMPLLTSLDVLGAQTENVTLAKTVKQMATQVQKGDILSVSMKQHPKVFPSLLISMVEAGELTGNLDNVLLKMSEHYTKENRINSKVKSAMMYPTILSVLVVVVVVFMLTFVLPTFITMFNQTGDALPLPTRIVMGLSDALQAYWYIFLGVIIAVTYAVRRIGKSVEGKRFFDRLKLKMPIIKTSIAKIATSRFTRTLSTLLASGIPIIQALETSAQVTGNQVVIDGIYVVSEDIKKGIVLSSLLKKVGVFPPMMISMVNIGEESGALEEMLSKTADYYDEELDAAISKMISFIEPVMIIVMALIVGFIVIAMLLPMFDMYSNMSV</sequence>
<organism evidence="11 12">
    <name type="scientific">Fusibacter bizertensis</name>
    <dbReference type="NCBI Taxonomy" id="1488331"/>
    <lineage>
        <taxon>Bacteria</taxon>
        <taxon>Bacillati</taxon>
        <taxon>Bacillota</taxon>
        <taxon>Clostridia</taxon>
        <taxon>Eubacteriales</taxon>
        <taxon>Eubacteriales Family XII. Incertae Sedis</taxon>
        <taxon>Fusibacter</taxon>
    </lineage>
</organism>
<keyword evidence="5 8" id="KW-0812">Transmembrane</keyword>
<dbReference type="PANTHER" id="PTHR30012">
    <property type="entry name" value="GENERAL SECRETION PATHWAY PROTEIN"/>
    <property type="match status" value="1"/>
</dbReference>
<protein>
    <submittedName>
        <fullName evidence="11">Type II secretion system F family protein</fullName>
    </submittedName>
</protein>
<dbReference type="Gene3D" id="1.20.81.30">
    <property type="entry name" value="Type II secretion system (T2SS), domain F"/>
    <property type="match status" value="2"/>
</dbReference>
<evidence type="ECO:0000256" key="6">
    <source>
        <dbReference type="ARBA" id="ARBA00022989"/>
    </source>
</evidence>
<reference evidence="11 12" key="1">
    <citation type="submission" date="2023-04" db="EMBL/GenBank/DDBJ databases">
        <title>Fusibacter bizertensis strain WBS, isolated from littoral bottom sediments of the Arctic seas - biochemical and genomic analysis.</title>
        <authorList>
            <person name="Brioukhanov A.L."/>
        </authorList>
    </citation>
    <scope>NUCLEOTIDE SEQUENCE [LARGE SCALE GENOMIC DNA]</scope>
    <source>
        <strain evidence="11 12">WBS</strain>
    </source>
</reference>
<evidence type="ECO:0000256" key="3">
    <source>
        <dbReference type="ARBA" id="ARBA00022448"/>
    </source>
</evidence>
<evidence type="ECO:0000256" key="8">
    <source>
        <dbReference type="RuleBase" id="RU003923"/>
    </source>
</evidence>
<dbReference type="RefSeq" id="WP_281095318.1">
    <property type="nucleotide sequence ID" value="NZ_JARYZI010000012.1"/>
</dbReference>
<gene>
    <name evidence="11" type="ORF">QE109_14785</name>
</gene>
<proteinExistence type="inferred from homology"/>
<evidence type="ECO:0000256" key="4">
    <source>
        <dbReference type="ARBA" id="ARBA00022475"/>
    </source>
</evidence>
<dbReference type="InterPro" id="IPR042094">
    <property type="entry name" value="T2SS_GspF_sf"/>
</dbReference>
<comment type="similarity">
    <text evidence="2 8">Belongs to the GSP F family.</text>
</comment>
<keyword evidence="6 9" id="KW-1133">Transmembrane helix</keyword>
<evidence type="ECO:0000256" key="7">
    <source>
        <dbReference type="ARBA" id="ARBA00023136"/>
    </source>
</evidence>
<feature type="domain" description="Type II secretion system protein GspF" evidence="10">
    <location>
        <begin position="71"/>
        <end position="194"/>
    </location>
</feature>
<dbReference type="InterPro" id="IPR003004">
    <property type="entry name" value="GspF/PilC"/>
</dbReference>
<dbReference type="InterPro" id="IPR001992">
    <property type="entry name" value="T2SS_GspF/T4SS_PilC_CS"/>
</dbReference>
<evidence type="ECO:0000259" key="10">
    <source>
        <dbReference type="Pfam" id="PF00482"/>
    </source>
</evidence>